<evidence type="ECO:0000313" key="1">
    <source>
        <dbReference type="EMBL" id="KAF9691836.1"/>
    </source>
</evidence>
<dbReference type="EMBL" id="RZGK01000019">
    <property type="protein sequence ID" value="KAF9691836.1"/>
    <property type="molecule type" value="Genomic_DNA"/>
</dbReference>
<protein>
    <submittedName>
        <fullName evidence="1">Uncharacterized protein</fullName>
    </submittedName>
</protein>
<proteinExistence type="predicted"/>
<sequence length="138" mass="15464">MGLIDGELCFVRVLPWFVDGHSDQVTELARVKAKELLLTVTDPRDALVAHKTAVEDPARDAIKTLVKTEQKDNEYNNPFSYQKYKAFNLKTAAATKLEEKKAKEVKAMAQAAERLASNKNGRKCGDRAIKVYKQILQG</sequence>
<comment type="caution">
    <text evidence="1">The sequence shown here is derived from an EMBL/GenBank/DDBJ whole genome shotgun (WGS) entry which is preliminary data.</text>
</comment>
<evidence type="ECO:0000313" key="2">
    <source>
        <dbReference type="Proteomes" id="UP000651452"/>
    </source>
</evidence>
<gene>
    <name evidence="1" type="ORF">EKO04_009909</name>
</gene>
<reference evidence="1" key="2">
    <citation type="submission" date="2020-09" db="EMBL/GenBank/DDBJ databases">
        <title>Reference genome assembly for Australian Ascochyta lentis isolate Al4.</title>
        <authorList>
            <person name="Lee R.C."/>
            <person name="Farfan-Caceres L.M."/>
            <person name="Debler J.W."/>
            <person name="Williams A.H."/>
            <person name="Henares B.M."/>
        </authorList>
    </citation>
    <scope>NUCLEOTIDE SEQUENCE</scope>
    <source>
        <strain evidence="1">Al4</strain>
    </source>
</reference>
<reference evidence="1" key="1">
    <citation type="submission" date="2018-12" db="EMBL/GenBank/DDBJ databases">
        <authorList>
            <person name="Syme R.A."/>
            <person name="Farfan-Caceres L."/>
            <person name="Lichtenzveig J."/>
        </authorList>
    </citation>
    <scope>NUCLEOTIDE SEQUENCE</scope>
    <source>
        <strain evidence="1">Al4</strain>
    </source>
</reference>
<dbReference type="AlphaFoldDB" id="A0A8H7MBR7"/>
<name>A0A8H7MBR7_9PLEO</name>
<keyword evidence="2" id="KW-1185">Reference proteome</keyword>
<dbReference type="Proteomes" id="UP000651452">
    <property type="component" value="Unassembled WGS sequence"/>
</dbReference>
<organism evidence="1 2">
    <name type="scientific">Ascochyta lentis</name>
    <dbReference type="NCBI Taxonomy" id="205686"/>
    <lineage>
        <taxon>Eukaryota</taxon>
        <taxon>Fungi</taxon>
        <taxon>Dikarya</taxon>
        <taxon>Ascomycota</taxon>
        <taxon>Pezizomycotina</taxon>
        <taxon>Dothideomycetes</taxon>
        <taxon>Pleosporomycetidae</taxon>
        <taxon>Pleosporales</taxon>
        <taxon>Pleosporineae</taxon>
        <taxon>Didymellaceae</taxon>
        <taxon>Ascochyta</taxon>
    </lineage>
</organism>
<accession>A0A8H7MBR7</accession>